<dbReference type="Proteomes" id="UP001460270">
    <property type="component" value="Unassembled WGS sequence"/>
</dbReference>
<evidence type="ECO:0000313" key="2">
    <source>
        <dbReference type="Proteomes" id="UP001460270"/>
    </source>
</evidence>
<keyword evidence="2" id="KW-1185">Reference proteome</keyword>
<protein>
    <recommendedName>
        <fullName evidence="3">MHC class I antigen</fullName>
    </recommendedName>
</protein>
<comment type="caution">
    <text evidence="1">The sequence shown here is derived from an EMBL/GenBank/DDBJ whole genome shotgun (WGS) entry which is preliminary data.</text>
</comment>
<organism evidence="1 2">
    <name type="scientific">Mugilogobius chulae</name>
    <name type="common">yellowstripe goby</name>
    <dbReference type="NCBI Taxonomy" id="88201"/>
    <lineage>
        <taxon>Eukaryota</taxon>
        <taxon>Metazoa</taxon>
        <taxon>Chordata</taxon>
        <taxon>Craniata</taxon>
        <taxon>Vertebrata</taxon>
        <taxon>Euteleostomi</taxon>
        <taxon>Actinopterygii</taxon>
        <taxon>Neopterygii</taxon>
        <taxon>Teleostei</taxon>
        <taxon>Neoteleostei</taxon>
        <taxon>Acanthomorphata</taxon>
        <taxon>Gobiaria</taxon>
        <taxon>Gobiiformes</taxon>
        <taxon>Gobioidei</taxon>
        <taxon>Gobiidae</taxon>
        <taxon>Gobionellinae</taxon>
        <taxon>Mugilogobius</taxon>
    </lineage>
</organism>
<dbReference type="EMBL" id="JBBPFD010000015">
    <property type="protein sequence ID" value="KAK7896455.1"/>
    <property type="molecule type" value="Genomic_DNA"/>
</dbReference>
<evidence type="ECO:0008006" key="3">
    <source>
        <dbReference type="Google" id="ProtNLM"/>
    </source>
</evidence>
<proteinExistence type="predicted"/>
<name>A0AAW0NEU5_9GOBI</name>
<reference evidence="2" key="1">
    <citation type="submission" date="2024-04" db="EMBL/GenBank/DDBJ databases">
        <title>Salinicola lusitanus LLJ914,a marine bacterium isolated from the Okinawa Trough.</title>
        <authorList>
            <person name="Li J."/>
        </authorList>
    </citation>
    <scope>NUCLEOTIDE SEQUENCE [LARGE SCALE GENOMIC DNA]</scope>
</reference>
<accession>A0AAW0NEU5</accession>
<dbReference type="AlphaFoldDB" id="A0AAW0NEU5"/>
<gene>
    <name evidence="1" type="ORF">WMY93_021780</name>
</gene>
<sequence>MPARVCPSLSGLAAPRPTFPTQHGVIAPVHHCLIISADTREAGHYGTSDTPPQLDAQEPLTELTGWGCHEEGGGGEGGLSVLRDRWRGGLVHDELVLAGLHVL</sequence>
<evidence type="ECO:0000313" key="1">
    <source>
        <dbReference type="EMBL" id="KAK7896455.1"/>
    </source>
</evidence>